<keyword evidence="2" id="KW-0547">Nucleotide-binding</keyword>
<dbReference type="SUPFAM" id="SSF52540">
    <property type="entry name" value="P-loop containing nucleoside triphosphate hydrolases"/>
    <property type="match status" value="1"/>
</dbReference>
<dbReference type="GO" id="GO:0005739">
    <property type="term" value="C:mitochondrion"/>
    <property type="evidence" value="ECO:0007669"/>
    <property type="project" value="TreeGrafter"/>
</dbReference>
<dbReference type="AlphaFoldDB" id="A0A5C3QKQ5"/>
<evidence type="ECO:0000256" key="4">
    <source>
        <dbReference type="ARBA" id="ARBA00023134"/>
    </source>
</evidence>
<sequence>MLTSSRGCAKRSPSTFFRRLSMRQSVFSHPERVQFLAAAHKVESLPPPTGLPEILVTGRANVGKSTLLNAIMGRDSMVRVSKKAGHTKALNFFRLGLEPHQLVLVDSPGYGQRGRREFASVFNEYVTKRNELRRIFVLINAQHGLLDTDKAMMHHICRLASQRETTISIQPVLTKLDTLTMDSVIFRQAMSQIRKDLVVIHMKVHAELEAEGLTTPSIFEPLRTAASMSPPFGVEKLRQSVEDVCELM</sequence>
<dbReference type="PROSITE" id="PS51706">
    <property type="entry name" value="G_ENGB"/>
    <property type="match status" value="1"/>
</dbReference>
<evidence type="ECO:0000313" key="6">
    <source>
        <dbReference type="EMBL" id="TFL02526.1"/>
    </source>
</evidence>
<accession>A0A5C3QKQ5</accession>
<dbReference type="Gene3D" id="3.40.50.300">
    <property type="entry name" value="P-loop containing nucleotide triphosphate hydrolases"/>
    <property type="match status" value="1"/>
</dbReference>
<protein>
    <submittedName>
        <fullName evidence="6">P-loop containing nucleoside triphosphate hydrolase protein</fullName>
    </submittedName>
</protein>
<keyword evidence="1" id="KW-0479">Metal-binding</keyword>
<keyword evidence="4" id="KW-0342">GTP-binding</keyword>
<dbReference type="STRING" id="1884261.A0A5C3QKQ5"/>
<evidence type="ECO:0000256" key="1">
    <source>
        <dbReference type="ARBA" id="ARBA00022723"/>
    </source>
</evidence>
<gene>
    <name evidence="6" type="ORF">BDV98DRAFT_528223</name>
</gene>
<dbReference type="OrthoDB" id="391988at2759"/>
<dbReference type="GO" id="GO:0046872">
    <property type="term" value="F:metal ion binding"/>
    <property type="evidence" value="ECO:0007669"/>
    <property type="project" value="UniProtKB-KW"/>
</dbReference>
<name>A0A5C3QKQ5_9AGAR</name>
<dbReference type="EMBL" id="ML178822">
    <property type="protein sequence ID" value="TFL02526.1"/>
    <property type="molecule type" value="Genomic_DNA"/>
</dbReference>
<evidence type="ECO:0000259" key="5">
    <source>
        <dbReference type="PROSITE" id="PS51706"/>
    </source>
</evidence>
<dbReference type="InterPro" id="IPR006073">
    <property type="entry name" value="GTP-bd"/>
</dbReference>
<dbReference type="InterPro" id="IPR052279">
    <property type="entry name" value="EngB_GTPase"/>
</dbReference>
<reference evidence="6 7" key="1">
    <citation type="journal article" date="2019" name="Nat. Ecol. Evol.">
        <title>Megaphylogeny resolves global patterns of mushroom evolution.</title>
        <authorList>
            <person name="Varga T."/>
            <person name="Krizsan K."/>
            <person name="Foldi C."/>
            <person name="Dima B."/>
            <person name="Sanchez-Garcia M."/>
            <person name="Sanchez-Ramirez S."/>
            <person name="Szollosi G.J."/>
            <person name="Szarkandi J.G."/>
            <person name="Papp V."/>
            <person name="Albert L."/>
            <person name="Andreopoulos W."/>
            <person name="Angelini C."/>
            <person name="Antonin V."/>
            <person name="Barry K.W."/>
            <person name="Bougher N.L."/>
            <person name="Buchanan P."/>
            <person name="Buyck B."/>
            <person name="Bense V."/>
            <person name="Catcheside P."/>
            <person name="Chovatia M."/>
            <person name="Cooper J."/>
            <person name="Damon W."/>
            <person name="Desjardin D."/>
            <person name="Finy P."/>
            <person name="Geml J."/>
            <person name="Haridas S."/>
            <person name="Hughes K."/>
            <person name="Justo A."/>
            <person name="Karasinski D."/>
            <person name="Kautmanova I."/>
            <person name="Kiss B."/>
            <person name="Kocsube S."/>
            <person name="Kotiranta H."/>
            <person name="LaButti K.M."/>
            <person name="Lechner B.E."/>
            <person name="Liimatainen K."/>
            <person name="Lipzen A."/>
            <person name="Lukacs Z."/>
            <person name="Mihaltcheva S."/>
            <person name="Morgado L.N."/>
            <person name="Niskanen T."/>
            <person name="Noordeloos M.E."/>
            <person name="Ohm R.A."/>
            <person name="Ortiz-Santana B."/>
            <person name="Ovrebo C."/>
            <person name="Racz N."/>
            <person name="Riley R."/>
            <person name="Savchenko A."/>
            <person name="Shiryaev A."/>
            <person name="Soop K."/>
            <person name="Spirin V."/>
            <person name="Szebenyi C."/>
            <person name="Tomsovsky M."/>
            <person name="Tulloss R.E."/>
            <person name="Uehling J."/>
            <person name="Grigoriev I.V."/>
            <person name="Vagvolgyi C."/>
            <person name="Papp T."/>
            <person name="Martin F.M."/>
            <person name="Miettinen O."/>
            <person name="Hibbett D.S."/>
            <person name="Nagy L.G."/>
        </authorList>
    </citation>
    <scope>NUCLEOTIDE SEQUENCE [LARGE SCALE GENOMIC DNA]</scope>
    <source>
        <strain evidence="6 7">CBS 309.79</strain>
    </source>
</reference>
<dbReference type="InterPro" id="IPR027417">
    <property type="entry name" value="P-loop_NTPase"/>
</dbReference>
<organism evidence="6 7">
    <name type="scientific">Pterulicium gracile</name>
    <dbReference type="NCBI Taxonomy" id="1884261"/>
    <lineage>
        <taxon>Eukaryota</taxon>
        <taxon>Fungi</taxon>
        <taxon>Dikarya</taxon>
        <taxon>Basidiomycota</taxon>
        <taxon>Agaricomycotina</taxon>
        <taxon>Agaricomycetes</taxon>
        <taxon>Agaricomycetidae</taxon>
        <taxon>Agaricales</taxon>
        <taxon>Pleurotineae</taxon>
        <taxon>Pterulaceae</taxon>
        <taxon>Pterulicium</taxon>
    </lineage>
</organism>
<keyword evidence="3" id="KW-0460">Magnesium</keyword>
<evidence type="ECO:0000313" key="7">
    <source>
        <dbReference type="Proteomes" id="UP000305067"/>
    </source>
</evidence>
<evidence type="ECO:0000256" key="3">
    <source>
        <dbReference type="ARBA" id="ARBA00022842"/>
    </source>
</evidence>
<dbReference type="PANTHER" id="PTHR46498">
    <property type="entry name" value="GTP-BINDING PROTEIN 8"/>
    <property type="match status" value="1"/>
</dbReference>
<keyword evidence="7" id="KW-1185">Reference proteome</keyword>
<dbReference type="GO" id="GO:0016787">
    <property type="term" value="F:hydrolase activity"/>
    <property type="evidence" value="ECO:0007669"/>
    <property type="project" value="UniProtKB-KW"/>
</dbReference>
<dbReference type="InterPro" id="IPR030393">
    <property type="entry name" value="G_ENGB_dom"/>
</dbReference>
<dbReference type="PANTHER" id="PTHR46498:SF1">
    <property type="entry name" value="GTP-BINDING PROTEIN 8"/>
    <property type="match status" value="1"/>
</dbReference>
<feature type="domain" description="EngB-type G" evidence="5">
    <location>
        <begin position="50"/>
        <end position="247"/>
    </location>
</feature>
<dbReference type="GO" id="GO:0005525">
    <property type="term" value="F:GTP binding"/>
    <property type="evidence" value="ECO:0007669"/>
    <property type="project" value="UniProtKB-KW"/>
</dbReference>
<keyword evidence="6" id="KW-0378">Hydrolase</keyword>
<evidence type="ECO:0000256" key="2">
    <source>
        <dbReference type="ARBA" id="ARBA00022741"/>
    </source>
</evidence>
<dbReference type="Proteomes" id="UP000305067">
    <property type="component" value="Unassembled WGS sequence"/>
</dbReference>
<proteinExistence type="predicted"/>
<dbReference type="Pfam" id="PF01926">
    <property type="entry name" value="MMR_HSR1"/>
    <property type="match status" value="1"/>
</dbReference>